<dbReference type="STRING" id="195883.A0A482X9C1"/>
<organism evidence="7 8">
    <name type="scientific">Laodelphax striatellus</name>
    <name type="common">Small brown planthopper</name>
    <name type="synonym">Delphax striatella</name>
    <dbReference type="NCBI Taxonomy" id="195883"/>
    <lineage>
        <taxon>Eukaryota</taxon>
        <taxon>Metazoa</taxon>
        <taxon>Ecdysozoa</taxon>
        <taxon>Arthropoda</taxon>
        <taxon>Hexapoda</taxon>
        <taxon>Insecta</taxon>
        <taxon>Pterygota</taxon>
        <taxon>Neoptera</taxon>
        <taxon>Paraneoptera</taxon>
        <taxon>Hemiptera</taxon>
        <taxon>Auchenorrhyncha</taxon>
        <taxon>Fulgoroidea</taxon>
        <taxon>Delphacidae</taxon>
        <taxon>Criomorphinae</taxon>
        <taxon>Laodelphax</taxon>
    </lineage>
</organism>
<evidence type="ECO:0000259" key="5">
    <source>
        <dbReference type="PROSITE" id="PS50061"/>
    </source>
</evidence>
<gene>
    <name evidence="7" type="ORF">LSTR_LSTR005669</name>
</gene>
<dbReference type="PROSITE" id="PS50061">
    <property type="entry name" value="ETS_DOMAIN_3"/>
    <property type="match status" value="1"/>
</dbReference>
<evidence type="ECO:0000256" key="3">
    <source>
        <dbReference type="RuleBase" id="RU004019"/>
    </source>
</evidence>
<dbReference type="GO" id="GO:0030154">
    <property type="term" value="P:cell differentiation"/>
    <property type="evidence" value="ECO:0007669"/>
    <property type="project" value="TreeGrafter"/>
</dbReference>
<evidence type="ECO:0000256" key="1">
    <source>
        <dbReference type="ARBA" id="ARBA00005562"/>
    </source>
</evidence>
<dbReference type="SUPFAM" id="SSF47769">
    <property type="entry name" value="SAM/Pointed domain"/>
    <property type="match status" value="1"/>
</dbReference>
<dbReference type="Gene3D" id="1.10.150.50">
    <property type="entry name" value="Transcription Factor, Ets-1"/>
    <property type="match status" value="1"/>
</dbReference>
<keyword evidence="3" id="KW-0539">Nucleus</keyword>
<keyword evidence="8" id="KW-1185">Reference proteome</keyword>
<dbReference type="PRINTS" id="PR00454">
    <property type="entry name" value="ETSDOMAIN"/>
</dbReference>
<dbReference type="InterPro" id="IPR013761">
    <property type="entry name" value="SAM/pointed_sf"/>
</dbReference>
<proteinExistence type="inferred from homology"/>
<dbReference type="InterPro" id="IPR003118">
    <property type="entry name" value="Pointed_dom"/>
</dbReference>
<evidence type="ECO:0000313" key="7">
    <source>
        <dbReference type="EMBL" id="RZF41901.1"/>
    </source>
</evidence>
<evidence type="ECO:0000256" key="2">
    <source>
        <dbReference type="ARBA" id="ARBA00023125"/>
    </source>
</evidence>
<dbReference type="InterPro" id="IPR046328">
    <property type="entry name" value="ETS_fam"/>
</dbReference>
<feature type="domain" description="ETS" evidence="5">
    <location>
        <begin position="312"/>
        <end position="393"/>
    </location>
</feature>
<comment type="similarity">
    <text evidence="1 3">Belongs to the ETS family.</text>
</comment>
<dbReference type="AlphaFoldDB" id="A0A482X9C1"/>
<dbReference type="SUPFAM" id="SSF46785">
    <property type="entry name" value="Winged helix' DNA-binding domain"/>
    <property type="match status" value="1"/>
</dbReference>
<feature type="domain" description="PNT" evidence="6">
    <location>
        <begin position="69"/>
        <end position="160"/>
    </location>
</feature>
<dbReference type="InterPro" id="IPR036390">
    <property type="entry name" value="WH_DNA-bd_sf"/>
</dbReference>
<dbReference type="Gene3D" id="1.10.10.10">
    <property type="entry name" value="Winged helix-like DNA-binding domain superfamily/Winged helix DNA-binding domain"/>
    <property type="match status" value="1"/>
</dbReference>
<reference evidence="7 8" key="1">
    <citation type="journal article" date="2017" name="Gigascience">
        <title>Genome sequence of the small brown planthopper, Laodelphax striatellus.</title>
        <authorList>
            <person name="Zhu J."/>
            <person name="Jiang F."/>
            <person name="Wang X."/>
            <person name="Yang P."/>
            <person name="Bao Y."/>
            <person name="Zhao W."/>
            <person name="Wang W."/>
            <person name="Lu H."/>
            <person name="Wang Q."/>
            <person name="Cui N."/>
            <person name="Li J."/>
            <person name="Chen X."/>
            <person name="Luo L."/>
            <person name="Yu J."/>
            <person name="Kang L."/>
            <person name="Cui F."/>
        </authorList>
    </citation>
    <scope>NUCLEOTIDE SEQUENCE [LARGE SCALE GENOMIC DNA]</scope>
    <source>
        <strain evidence="7">Lst14</strain>
    </source>
</reference>
<dbReference type="Pfam" id="PF02198">
    <property type="entry name" value="SAM_PNT"/>
    <property type="match status" value="1"/>
</dbReference>
<comment type="caution">
    <text evidence="7">The sequence shown here is derived from an EMBL/GenBank/DDBJ whole genome shotgun (WGS) entry which is preliminary data.</text>
</comment>
<dbReference type="InterPro" id="IPR036388">
    <property type="entry name" value="WH-like_DNA-bd_sf"/>
</dbReference>
<dbReference type="Pfam" id="PF00178">
    <property type="entry name" value="Ets"/>
    <property type="match status" value="1"/>
</dbReference>
<dbReference type="SMART" id="SM00413">
    <property type="entry name" value="ETS"/>
    <property type="match status" value="1"/>
</dbReference>
<feature type="compositionally biased region" description="Gly residues" evidence="4">
    <location>
        <begin position="252"/>
        <end position="266"/>
    </location>
</feature>
<sequence length="416" mass="47231">MQNIYGDNCTSTFLGRLVADSTCLASYDIGYLEDDFAKNAVINADVNLNKAHWGSYDNYYDNQPMELGRDDAENKTETLSEWMSKPVIKWSVKDTLAWLTWVAKENNCDCMGFETNMYAFSEIKGSELNQLTREDFLSMIPKREFALQLYGHLLKLKENSDLYGIQSPYLDVDNYTNSSHQIVPLISVSSSYDSGDNASLYPLQDDFERNDSGYEDPSDSELQLSIPMMGIRLGGQSKPESDTNNELLRLPAGGGVSPWGGAGAIGEGEQTSSEEEEEEVAAAEEAAALANETKKKPGRPRGIRKKKPEKLGRLWEFIRDLLNDSRYCPSIICWDDYEKGTFRFVQSEKVARLWGDKKENPEMNFEKFSRAMRYYYKSKVLIAVQRRLVYQFGPKAMIRQNQALQSSNHFNNGFPS</sequence>
<comment type="subcellular location">
    <subcellularLocation>
        <location evidence="3">Nucleus</location>
    </subcellularLocation>
</comment>
<dbReference type="SMR" id="A0A482X9C1"/>
<dbReference type="PANTHER" id="PTHR11849:SF190">
    <property type="entry name" value="ETS-DOMAIN PROTEIN"/>
    <property type="match status" value="1"/>
</dbReference>
<dbReference type="PROSITE" id="PS51433">
    <property type="entry name" value="PNT"/>
    <property type="match status" value="1"/>
</dbReference>
<feature type="compositionally biased region" description="Acidic residues" evidence="4">
    <location>
        <begin position="272"/>
        <end position="282"/>
    </location>
</feature>
<dbReference type="SMART" id="SM00251">
    <property type="entry name" value="SAM_PNT"/>
    <property type="match status" value="1"/>
</dbReference>
<dbReference type="GO" id="GO:0043565">
    <property type="term" value="F:sequence-specific DNA binding"/>
    <property type="evidence" value="ECO:0007669"/>
    <property type="project" value="InterPro"/>
</dbReference>
<evidence type="ECO:0000313" key="8">
    <source>
        <dbReference type="Proteomes" id="UP000291343"/>
    </source>
</evidence>
<feature type="region of interest" description="Disordered" evidence="4">
    <location>
        <begin position="199"/>
        <end position="284"/>
    </location>
</feature>
<dbReference type="OrthoDB" id="5975550at2759"/>
<dbReference type="GO" id="GO:0005634">
    <property type="term" value="C:nucleus"/>
    <property type="evidence" value="ECO:0007669"/>
    <property type="project" value="UniProtKB-SubCell"/>
</dbReference>
<keyword evidence="2 3" id="KW-0238">DNA-binding</keyword>
<dbReference type="GO" id="GO:0000981">
    <property type="term" value="F:DNA-binding transcription factor activity, RNA polymerase II-specific"/>
    <property type="evidence" value="ECO:0007669"/>
    <property type="project" value="TreeGrafter"/>
</dbReference>
<protein>
    <recommendedName>
        <fullName evidence="9">ETS domain-containing protein</fullName>
    </recommendedName>
</protein>
<dbReference type="Proteomes" id="UP000291343">
    <property type="component" value="Unassembled WGS sequence"/>
</dbReference>
<evidence type="ECO:0000259" key="6">
    <source>
        <dbReference type="PROSITE" id="PS51433"/>
    </source>
</evidence>
<evidence type="ECO:0008006" key="9">
    <source>
        <dbReference type="Google" id="ProtNLM"/>
    </source>
</evidence>
<dbReference type="InParanoid" id="A0A482X9C1"/>
<name>A0A482X9C1_LAOST</name>
<accession>A0A482X9C1</accession>
<dbReference type="PANTHER" id="PTHR11849">
    <property type="entry name" value="ETS"/>
    <property type="match status" value="1"/>
</dbReference>
<dbReference type="InterPro" id="IPR000418">
    <property type="entry name" value="Ets_dom"/>
</dbReference>
<evidence type="ECO:0000256" key="4">
    <source>
        <dbReference type="SAM" id="MobiDB-lite"/>
    </source>
</evidence>
<dbReference type="EMBL" id="QKKF02016051">
    <property type="protein sequence ID" value="RZF41901.1"/>
    <property type="molecule type" value="Genomic_DNA"/>
</dbReference>